<dbReference type="PANTHER" id="PTHR30213">
    <property type="entry name" value="INNER MEMBRANE PROTEIN YHJD"/>
    <property type="match status" value="1"/>
</dbReference>
<dbReference type="Pfam" id="PF03631">
    <property type="entry name" value="Virul_fac_BrkB"/>
    <property type="match status" value="1"/>
</dbReference>
<keyword evidence="5 6" id="KW-0472">Membrane</keyword>
<dbReference type="PIRSF" id="PIRSF035875">
    <property type="entry name" value="RNase_BN"/>
    <property type="match status" value="1"/>
</dbReference>
<gene>
    <name evidence="7" type="ORF">PATL70BA_0542</name>
</gene>
<dbReference type="InterPro" id="IPR017039">
    <property type="entry name" value="Virul_fac_BrkB"/>
</dbReference>
<sequence length="281" mass="31611">MTEFIGKLKQLIDKIEKDDIMAWASMLTLFLLLSLFPLIILITDFVASTSFNDPNITEYLIGILPAPIFETIQTIAIDIEQNRSTQVIPAAIIIAMWAASKGILAIIQALNKAYDVVETRSYIKLRFFALLYTLGFILLIVLSLLLIVFGNTIYSFIENYITLPVFISPIVNLLRFTITMIFSMIFFVFLYNLSPTVQVGVVKVLPGSIFSSFGLIIASSAFSIYVKYSTSLSYLYGSLTGFMALVLWLYFISIIIMVGGEINAVFLSSHFKHLNQHHHEV</sequence>
<keyword evidence="4 6" id="KW-1133">Transmembrane helix</keyword>
<dbReference type="Proteomes" id="UP000279029">
    <property type="component" value="Chromosome"/>
</dbReference>
<feature type="transmembrane region" description="Helical" evidence="6">
    <location>
        <begin position="87"/>
        <end position="107"/>
    </location>
</feature>
<name>A0A3P7S0E8_9FIRM</name>
<evidence type="ECO:0008006" key="9">
    <source>
        <dbReference type="Google" id="ProtNLM"/>
    </source>
</evidence>
<evidence type="ECO:0000256" key="6">
    <source>
        <dbReference type="SAM" id="Phobius"/>
    </source>
</evidence>
<dbReference type="EMBL" id="LR130778">
    <property type="protein sequence ID" value="VDN46399.1"/>
    <property type="molecule type" value="Genomic_DNA"/>
</dbReference>
<proteinExistence type="predicted"/>
<protein>
    <recommendedName>
        <fullName evidence="9">YihY/virulence factor BrkB family protein</fullName>
    </recommendedName>
</protein>
<keyword evidence="2" id="KW-1003">Cell membrane</keyword>
<dbReference type="NCBIfam" id="TIGR00765">
    <property type="entry name" value="yihY_not_rbn"/>
    <property type="match status" value="1"/>
</dbReference>
<feature type="transmembrane region" description="Helical" evidence="6">
    <location>
        <begin position="20"/>
        <end position="42"/>
    </location>
</feature>
<evidence type="ECO:0000256" key="1">
    <source>
        <dbReference type="ARBA" id="ARBA00004651"/>
    </source>
</evidence>
<organism evidence="7 8">
    <name type="scientific">Petrocella atlantisensis</name>
    <dbReference type="NCBI Taxonomy" id="2173034"/>
    <lineage>
        <taxon>Bacteria</taxon>
        <taxon>Bacillati</taxon>
        <taxon>Bacillota</taxon>
        <taxon>Clostridia</taxon>
        <taxon>Lachnospirales</taxon>
        <taxon>Vallitaleaceae</taxon>
        <taxon>Petrocella</taxon>
    </lineage>
</organism>
<accession>A0A3P7S0E8</accession>
<dbReference type="KEGG" id="cbar:PATL70BA_0542"/>
<dbReference type="PANTHER" id="PTHR30213:SF0">
    <property type="entry name" value="UPF0761 MEMBRANE PROTEIN YIHY"/>
    <property type="match status" value="1"/>
</dbReference>
<evidence type="ECO:0000256" key="2">
    <source>
        <dbReference type="ARBA" id="ARBA00022475"/>
    </source>
</evidence>
<evidence type="ECO:0000256" key="3">
    <source>
        <dbReference type="ARBA" id="ARBA00022692"/>
    </source>
</evidence>
<feature type="transmembrane region" description="Helical" evidence="6">
    <location>
        <begin position="170"/>
        <end position="192"/>
    </location>
</feature>
<keyword evidence="3 6" id="KW-0812">Transmembrane</keyword>
<feature type="transmembrane region" description="Helical" evidence="6">
    <location>
        <begin position="204"/>
        <end position="225"/>
    </location>
</feature>
<evidence type="ECO:0000256" key="5">
    <source>
        <dbReference type="ARBA" id="ARBA00023136"/>
    </source>
</evidence>
<feature type="transmembrane region" description="Helical" evidence="6">
    <location>
        <begin position="245"/>
        <end position="267"/>
    </location>
</feature>
<keyword evidence="8" id="KW-1185">Reference proteome</keyword>
<evidence type="ECO:0000256" key="4">
    <source>
        <dbReference type="ARBA" id="ARBA00022989"/>
    </source>
</evidence>
<evidence type="ECO:0000313" key="7">
    <source>
        <dbReference type="EMBL" id="VDN46399.1"/>
    </source>
</evidence>
<comment type="subcellular location">
    <subcellularLocation>
        <location evidence="1">Cell membrane</location>
        <topology evidence="1">Multi-pass membrane protein</topology>
    </subcellularLocation>
</comment>
<reference evidence="7 8" key="1">
    <citation type="submission" date="2018-09" db="EMBL/GenBank/DDBJ databases">
        <authorList>
            <person name="Postec A."/>
        </authorList>
    </citation>
    <scope>NUCLEOTIDE SEQUENCE [LARGE SCALE GENOMIC DNA]</scope>
    <source>
        <strain evidence="7">70B-A</strain>
    </source>
</reference>
<feature type="transmembrane region" description="Helical" evidence="6">
    <location>
        <begin position="127"/>
        <end position="150"/>
    </location>
</feature>
<dbReference type="AlphaFoldDB" id="A0A3P7S0E8"/>
<evidence type="ECO:0000313" key="8">
    <source>
        <dbReference type="Proteomes" id="UP000279029"/>
    </source>
</evidence>
<dbReference type="GO" id="GO:0005886">
    <property type="term" value="C:plasma membrane"/>
    <property type="evidence" value="ECO:0007669"/>
    <property type="project" value="UniProtKB-SubCell"/>
</dbReference>